<comment type="caution">
    <text evidence="2">The sequence shown here is derived from an EMBL/GenBank/DDBJ whole genome shotgun (WGS) entry which is preliminary data.</text>
</comment>
<feature type="signal peptide" evidence="1">
    <location>
        <begin position="1"/>
        <end position="21"/>
    </location>
</feature>
<reference evidence="2 3" key="1">
    <citation type="submission" date="2018-06" db="EMBL/GenBank/DDBJ databases">
        <title>Genomic Encyclopedia of Archaeal and Bacterial Type Strains, Phase II (KMG-II): from individual species to whole genera.</title>
        <authorList>
            <person name="Goeker M."/>
        </authorList>
    </citation>
    <scope>NUCLEOTIDE SEQUENCE [LARGE SCALE GENOMIC DNA]</scope>
    <source>
        <strain evidence="2 3">DSM 21851</strain>
    </source>
</reference>
<gene>
    <name evidence="2" type="ORF">LX87_01863</name>
</gene>
<dbReference type="Proteomes" id="UP000248790">
    <property type="component" value="Unassembled WGS sequence"/>
</dbReference>
<dbReference type="EMBL" id="QLMC01000002">
    <property type="protein sequence ID" value="RAK00165.1"/>
    <property type="molecule type" value="Genomic_DNA"/>
</dbReference>
<evidence type="ECO:0000313" key="2">
    <source>
        <dbReference type="EMBL" id="RAK00165.1"/>
    </source>
</evidence>
<evidence type="ECO:0000313" key="3">
    <source>
        <dbReference type="Proteomes" id="UP000248790"/>
    </source>
</evidence>
<keyword evidence="1" id="KW-0732">Signal</keyword>
<feature type="chain" id="PRO_5016305854" description="GLPGLI family protein" evidence="1">
    <location>
        <begin position="22"/>
        <end position="163"/>
    </location>
</feature>
<keyword evidence="3" id="KW-1185">Reference proteome</keyword>
<dbReference type="AlphaFoldDB" id="A0A327X3K1"/>
<dbReference type="RefSeq" id="WP_146624458.1">
    <property type="nucleotide sequence ID" value="NZ_QLMC01000002.1"/>
</dbReference>
<evidence type="ECO:0008006" key="4">
    <source>
        <dbReference type="Google" id="ProtNLM"/>
    </source>
</evidence>
<sequence length="163" mass="18338">MRTLQICLVLTALGVCLSANQLCGQNLHSLLTPSGNGGYQESLTEAERKLWKSIQETDFKRLKAQRFTQAREAQTAFTMKFDPKRRSQTLSLYYFIPSEHLATKPAVQIMNCQGASTRLKKEIFTRDGLIVYEVFPLETPAGFSEDNVRFTASVPGKLVAFLK</sequence>
<name>A0A327X3K1_LARAB</name>
<organism evidence="2 3">
    <name type="scientific">Larkinella arboricola</name>
    <dbReference type="NCBI Taxonomy" id="643671"/>
    <lineage>
        <taxon>Bacteria</taxon>
        <taxon>Pseudomonadati</taxon>
        <taxon>Bacteroidota</taxon>
        <taxon>Cytophagia</taxon>
        <taxon>Cytophagales</taxon>
        <taxon>Spirosomataceae</taxon>
        <taxon>Larkinella</taxon>
    </lineage>
</organism>
<protein>
    <recommendedName>
        <fullName evidence="4">GLPGLI family protein</fullName>
    </recommendedName>
</protein>
<accession>A0A327X3K1</accession>
<proteinExistence type="predicted"/>
<evidence type="ECO:0000256" key="1">
    <source>
        <dbReference type="SAM" id="SignalP"/>
    </source>
</evidence>